<organism evidence="1 2">
    <name type="scientific">Boletus reticuloceps</name>
    <dbReference type="NCBI Taxonomy" id="495285"/>
    <lineage>
        <taxon>Eukaryota</taxon>
        <taxon>Fungi</taxon>
        <taxon>Dikarya</taxon>
        <taxon>Basidiomycota</taxon>
        <taxon>Agaricomycotina</taxon>
        <taxon>Agaricomycetes</taxon>
        <taxon>Agaricomycetidae</taxon>
        <taxon>Boletales</taxon>
        <taxon>Boletineae</taxon>
        <taxon>Boletaceae</taxon>
        <taxon>Boletoideae</taxon>
        <taxon>Boletus</taxon>
    </lineage>
</organism>
<dbReference type="OrthoDB" id="4781at2759"/>
<protein>
    <submittedName>
        <fullName evidence="1">Uncharacterized protein</fullName>
    </submittedName>
</protein>
<sequence>MLQLSFNEPFFTRGNFPPVVENGSTPIVRKQDNNAKKRQEQIKDKGIRICQSRVSLGIINRKANPSA</sequence>
<dbReference type="EMBL" id="JAGFBS010000014">
    <property type="protein sequence ID" value="KAG6375536.1"/>
    <property type="molecule type" value="Genomic_DNA"/>
</dbReference>
<gene>
    <name evidence="1" type="ORF">JVT61DRAFT_3096</name>
</gene>
<dbReference type="AlphaFoldDB" id="A0A8I2YP55"/>
<keyword evidence="2" id="KW-1185">Reference proteome</keyword>
<comment type="caution">
    <text evidence="1">The sequence shown here is derived from an EMBL/GenBank/DDBJ whole genome shotgun (WGS) entry which is preliminary data.</text>
</comment>
<evidence type="ECO:0000313" key="2">
    <source>
        <dbReference type="Proteomes" id="UP000683000"/>
    </source>
</evidence>
<dbReference type="Proteomes" id="UP000683000">
    <property type="component" value="Unassembled WGS sequence"/>
</dbReference>
<name>A0A8I2YP55_9AGAM</name>
<reference evidence="1" key="1">
    <citation type="submission" date="2021-03" db="EMBL/GenBank/DDBJ databases">
        <title>Evolutionary innovations through gain and loss of genes in the ectomycorrhizal Boletales.</title>
        <authorList>
            <person name="Wu G."/>
            <person name="Miyauchi S."/>
            <person name="Morin E."/>
            <person name="Yang Z.-L."/>
            <person name="Xu J."/>
            <person name="Martin F.M."/>
        </authorList>
    </citation>
    <scope>NUCLEOTIDE SEQUENCE</scope>
    <source>
        <strain evidence="1">BR01</strain>
    </source>
</reference>
<accession>A0A8I2YP55</accession>
<proteinExistence type="predicted"/>
<evidence type="ECO:0000313" key="1">
    <source>
        <dbReference type="EMBL" id="KAG6375536.1"/>
    </source>
</evidence>